<keyword evidence="1" id="KW-0472">Membrane</keyword>
<dbReference type="AlphaFoldDB" id="B0EM22"/>
<dbReference type="OMA" id="MDYGLVF"/>
<name>B0EM22_ENTDS</name>
<dbReference type="Proteomes" id="UP000008076">
    <property type="component" value="Unassembled WGS sequence"/>
</dbReference>
<dbReference type="GeneID" id="5884331"/>
<gene>
    <name evidence="2" type="ORF">EDI_144460</name>
</gene>
<dbReference type="VEuPathDB" id="AmoebaDB:EDI_144460"/>
<keyword evidence="1" id="KW-0812">Transmembrane</keyword>
<feature type="transmembrane region" description="Helical" evidence="1">
    <location>
        <begin position="7"/>
        <end position="29"/>
    </location>
</feature>
<dbReference type="EMBL" id="DS549954">
    <property type="protein sequence ID" value="EDR24416.1"/>
    <property type="molecule type" value="Genomic_DNA"/>
</dbReference>
<protein>
    <submittedName>
        <fullName evidence="2">Uncharacterized protein</fullName>
    </submittedName>
</protein>
<keyword evidence="1" id="KW-1133">Transmembrane helix</keyword>
<reference evidence="3" key="1">
    <citation type="submission" date="2007-12" db="EMBL/GenBank/DDBJ databases">
        <title>Annotation of Entamoeba dispar SAW760.</title>
        <authorList>
            <person name="Lorenzi H."/>
            <person name="Inman J."/>
            <person name="Schobel S."/>
            <person name="Amedeo P."/>
            <person name="Caler E."/>
        </authorList>
    </citation>
    <scope>NUCLEOTIDE SEQUENCE [LARGE SCALE GENOMIC DNA]</scope>
    <source>
        <strain evidence="3">ATCC PRA-260 / SAW760</strain>
    </source>
</reference>
<feature type="transmembrane region" description="Helical" evidence="1">
    <location>
        <begin position="49"/>
        <end position="65"/>
    </location>
</feature>
<sequence length="164" mass="19032">MKQEIWFYGMFIVQLTLDIAFFLTCKWAWTLNLYLDSFADNYFADHVCVWYFVSVGIVLYLVSYFHSGNLISMYSLSIKPSKKEQYFCYIHGPTLGRIFISFGCVLYYHSSFGLALWGGYIGIALIASVIIENQILLPHIPLMDYGLVFGRIRIPKPLKQEHLD</sequence>
<accession>B0EM22</accession>
<dbReference type="RefSeq" id="XP_001739202.1">
    <property type="nucleotide sequence ID" value="XM_001739150.1"/>
</dbReference>
<dbReference type="OrthoDB" id="24849at2759"/>
<dbReference type="KEGG" id="edi:EDI_144460"/>
<proteinExistence type="predicted"/>
<dbReference type="eggNOG" id="ENOG502RE9R">
    <property type="taxonomic scope" value="Eukaryota"/>
</dbReference>
<keyword evidence="3" id="KW-1185">Reference proteome</keyword>
<feature type="transmembrane region" description="Helical" evidence="1">
    <location>
        <begin position="86"/>
        <end position="108"/>
    </location>
</feature>
<evidence type="ECO:0000313" key="2">
    <source>
        <dbReference type="EMBL" id="EDR24416.1"/>
    </source>
</evidence>
<feature type="transmembrane region" description="Helical" evidence="1">
    <location>
        <begin position="114"/>
        <end position="131"/>
    </location>
</feature>
<evidence type="ECO:0000256" key="1">
    <source>
        <dbReference type="SAM" id="Phobius"/>
    </source>
</evidence>
<evidence type="ECO:0000313" key="3">
    <source>
        <dbReference type="Proteomes" id="UP000008076"/>
    </source>
</evidence>
<organism evidence="3">
    <name type="scientific">Entamoeba dispar (strain ATCC PRA-260 / SAW760)</name>
    <dbReference type="NCBI Taxonomy" id="370354"/>
    <lineage>
        <taxon>Eukaryota</taxon>
        <taxon>Amoebozoa</taxon>
        <taxon>Evosea</taxon>
        <taxon>Archamoebae</taxon>
        <taxon>Mastigamoebida</taxon>
        <taxon>Entamoebidae</taxon>
        <taxon>Entamoeba</taxon>
    </lineage>
</organism>